<feature type="compositionally biased region" description="Polar residues" evidence="1">
    <location>
        <begin position="10"/>
        <end position="21"/>
    </location>
</feature>
<feature type="non-terminal residue" evidence="2">
    <location>
        <position position="1"/>
    </location>
</feature>
<evidence type="ECO:0000313" key="3">
    <source>
        <dbReference type="Proteomes" id="UP000054560"/>
    </source>
</evidence>
<dbReference type="AlphaFoldDB" id="A0A0L0FW06"/>
<proteinExistence type="predicted"/>
<evidence type="ECO:0000256" key="1">
    <source>
        <dbReference type="SAM" id="MobiDB-lite"/>
    </source>
</evidence>
<protein>
    <submittedName>
        <fullName evidence="2">Uncharacterized protein</fullName>
    </submittedName>
</protein>
<sequence>IKILAKKKNSNTCNTDEQSLPENFAKETTKSSKVKHDESISERKTEYTKRTSVQCDMGE</sequence>
<keyword evidence="3" id="KW-1185">Reference proteome</keyword>
<dbReference type="RefSeq" id="XP_014154919.1">
    <property type="nucleotide sequence ID" value="XM_014299444.1"/>
</dbReference>
<dbReference type="EMBL" id="KQ242077">
    <property type="protein sequence ID" value="KNC81017.1"/>
    <property type="molecule type" value="Genomic_DNA"/>
</dbReference>
<accession>A0A0L0FW06</accession>
<name>A0A0L0FW06_9EUKA</name>
<dbReference type="Proteomes" id="UP000054560">
    <property type="component" value="Unassembled WGS sequence"/>
</dbReference>
<feature type="region of interest" description="Disordered" evidence="1">
    <location>
        <begin position="1"/>
        <end position="59"/>
    </location>
</feature>
<reference evidence="2 3" key="1">
    <citation type="submission" date="2011-02" db="EMBL/GenBank/DDBJ databases">
        <title>The Genome Sequence of Sphaeroforma arctica JP610.</title>
        <authorList>
            <consortium name="The Broad Institute Genome Sequencing Platform"/>
            <person name="Russ C."/>
            <person name="Cuomo C."/>
            <person name="Young S.K."/>
            <person name="Zeng Q."/>
            <person name="Gargeya S."/>
            <person name="Alvarado L."/>
            <person name="Berlin A."/>
            <person name="Chapman S.B."/>
            <person name="Chen Z."/>
            <person name="Freedman E."/>
            <person name="Gellesch M."/>
            <person name="Goldberg J."/>
            <person name="Griggs A."/>
            <person name="Gujja S."/>
            <person name="Heilman E."/>
            <person name="Heiman D."/>
            <person name="Howarth C."/>
            <person name="Mehta T."/>
            <person name="Neiman D."/>
            <person name="Pearson M."/>
            <person name="Roberts A."/>
            <person name="Saif S."/>
            <person name="Shea T."/>
            <person name="Shenoy N."/>
            <person name="Sisk P."/>
            <person name="Stolte C."/>
            <person name="Sykes S."/>
            <person name="White J."/>
            <person name="Yandava C."/>
            <person name="Burger G."/>
            <person name="Gray M.W."/>
            <person name="Holland P.W.H."/>
            <person name="King N."/>
            <person name="Lang F.B.F."/>
            <person name="Roger A.J."/>
            <person name="Ruiz-Trillo I."/>
            <person name="Haas B."/>
            <person name="Nusbaum C."/>
            <person name="Birren B."/>
        </authorList>
    </citation>
    <scope>NUCLEOTIDE SEQUENCE [LARGE SCALE GENOMIC DNA]</scope>
    <source>
        <strain evidence="2 3">JP610</strain>
    </source>
</reference>
<dbReference type="GeneID" id="25907135"/>
<feature type="compositionally biased region" description="Basic and acidic residues" evidence="1">
    <location>
        <begin position="24"/>
        <end position="49"/>
    </location>
</feature>
<evidence type="ECO:0000313" key="2">
    <source>
        <dbReference type="EMBL" id="KNC81017.1"/>
    </source>
</evidence>
<organism evidence="2 3">
    <name type="scientific">Sphaeroforma arctica JP610</name>
    <dbReference type="NCBI Taxonomy" id="667725"/>
    <lineage>
        <taxon>Eukaryota</taxon>
        <taxon>Ichthyosporea</taxon>
        <taxon>Ichthyophonida</taxon>
        <taxon>Sphaeroforma</taxon>
    </lineage>
</organism>
<feature type="compositionally biased region" description="Polar residues" evidence="1">
    <location>
        <begin position="50"/>
        <end position="59"/>
    </location>
</feature>
<gene>
    <name evidence="2" type="ORF">SARC_06631</name>
</gene>